<dbReference type="FunFam" id="3.40.50.920:FF:000001">
    <property type="entry name" value="Pyruvate dehydrogenase E1 beta subunit"/>
    <property type="match status" value="1"/>
</dbReference>
<dbReference type="Proteomes" id="UP000187209">
    <property type="component" value="Unassembled WGS sequence"/>
</dbReference>
<organism evidence="7 8">
    <name type="scientific">Stentor coeruleus</name>
    <dbReference type="NCBI Taxonomy" id="5963"/>
    <lineage>
        <taxon>Eukaryota</taxon>
        <taxon>Sar</taxon>
        <taxon>Alveolata</taxon>
        <taxon>Ciliophora</taxon>
        <taxon>Postciliodesmatophora</taxon>
        <taxon>Heterotrichea</taxon>
        <taxon>Heterotrichida</taxon>
        <taxon>Stentoridae</taxon>
        <taxon>Stentor</taxon>
    </lineage>
</organism>
<dbReference type="SMART" id="SM00861">
    <property type="entry name" value="Transket_pyr"/>
    <property type="match status" value="1"/>
</dbReference>
<dbReference type="EC" id="1.2.4.1" evidence="5"/>
<dbReference type="Gene3D" id="3.40.50.920">
    <property type="match status" value="1"/>
</dbReference>
<keyword evidence="4 5" id="KW-0670">Pyruvate</keyword>
<comment type="function">
    <text evidence="5">The pyruvate dehydrogenase complex catalyzes the overall conversion of pyruvate to acetyl-CoA and CO2.</text>
</comment>
<accession>A0A1R2BZQ6</accession>
<sequence length="327" mass="35727">MTVKEAINSAMDEEITRDSRVFLIGEEVAQYNGAYKVSKDLWAKHGSNRIWDTPITEAGFTGIAAGASLGGLKPICEFMTFNFAMQSIDHIVNSTAKIRYMSGGKIHGSIVFRGINGPAAGVAAQHSQCFASWYSSVPGLIVLSPYDPEDARGLLKAAIREDEPVVFLENEIMYNKKFDVSETILDKDFVLPIGKAKIMRQGKDITIVAHSRMVGVSLEAAEELAKKGIQAEVINLRTLKPLDTETIINSVKKTNRIVSVEDGWPHGGIGAEICALMMESEAFDYLDAPLERLTSADVPAPYAKSLEDIFTPRAVNVVNACLRVCNK</sequence>
<evidence type="ECO:0000313" key="8">
    <source>
        <dbReference type="Proteomes" id="UP000187209"/>
    </source>
</evidence>
<dbReference type="Gene3D" id="3.40.50.970">
    <property type="match status" value="1"/>
</dbReference>
<evidence type="ECO:0000256" key="4">
    <source>
        <dbReference type="ARBA" id="ARBA00023317"/>
    </source>
</evidence>
<dbReference type="CDD" id="cd07036">
    <property type="entry name" value="TPP_PYR_E1-PDHc-beta_like"/>
    <property type="match status" value="1"/>
</dbReference>
<dbReference type="InterPro" id="IPR005475">
    <property type="entry name" value="Transketolase-like_Pyr-bd"/>
</dbReference>
<dbReference type="InterPro" id="IPR027110">
    <property type="entry name" value="PDHB_mito-type"/>
</dbReference>
<evidence type="ECO:0000256" key="5">
    <source>
        <dbReference type="RuleBase" id="RU364074"/>
    </source>
</evidence>
<keyword evidence="2 5" id="KW-0560">Oxidoreductase</keyword>
<dbReference type="PANTHER" id="PTHR11624">
    <property type="entry name" value="DEHYDROGENASE RELATED"/>
    <property type="match status" value="1"/>
</dbReference>
<evidence type="ECO:0000259" key="6">
    <source>
        <dbReference type="SMART" id="SM00861"/>
    </source>
</evidence>
<dbReference type="OrthoDB" id="10266385at2759"/>
<dbReference type="Pfam" id="PF02779">
    <property type="entry name" value="Transket_pyr"/>
    <property type="match status" value="1"/>
</dbReference>
<dbReference type="NCBIfam" id="NF008854">
    <property type="entry name" value="PRK11892.1"/>
    <property type="match status" value="1"/>
</dbReference>
<comment type="caution">
    <text evidence="7">The sequence shown here is derived from an EMBL/GenBank/DDBJ whole genome shotgun (WGS) entry which is preliminary data.</text>
</comment>
<comment type="cofactor">
    <cofactor evidence="1 5">
        <name>thiamine diphosphate</name>
        <dbReference type="ChEBI" id="CHEBI:58937"/>
    </cofactor>
</comment>
<evidence type="ECO:0000256" key="3">
    <source>
        <dbReference type="ARBA" id="ARBA00023052"/>
    </source>
</evidence>
<evidence type="ECO:0000256" key="1">
    <source>
        <dbReference type="ARBA" id="ARBA00001964"/>
    </source>
</evidence>
<name>A0A1R2BZQ6_9CILI</name>
<feature type="domain" description="Transketolase-like pyrimidine-binding" evidence="6">
    <location>
        <begin position="1"/>
        <end position="176"/>
    </location>
</feature>
<proteinExistence type="predicted"/>
<dbReference type="InterPro" id="IPR009014">
    <property type="entry name" value="Transketo_C/PFOR_II"/>
</dbReference>
<evidence type="ECO:0000313" key="7">
    <source>
        <dbReference type="EMBL" id="OMJ82248.1"/>
    </source>
</evidence>
<dbReference type="AlphaFoldDB" id="A0A1R2BZQ6"/>
<keyword evidence="8" id="KW-1185">Reference proteome</keyword>
<dbReference type="InterPro" id="IPR029061">
    <property type="entry name" value="THDP-binding"/>
</dbReference>
<gene>
    <name evidence="7" type="ORF">SteCoe_17090</name>
</gene>
<dbReference type="SUPFAM" id="SSF52518">
    <property type="entry name" value="Thiamin diphosphate-binding fold (THDP-binding)"/>
    <property type="match status" value="1"/>
</dbReference>
<dbReference type="NCBIfam" id="NF006667">
    <property type="entry name" value="PRK09212.1"/>
    <property type="match status" value="1"/>
</dbReference>
<reference evidence="7 8" key="1">
    <citation type="submission" date="2016-11" db="EMBL/GenBank/DDBJ databases">
        <title>The macronuclear genome of Stentor coeruleus: a giant cell with tiny introns.</title>
        <authorList>
            <person name="Slabodnick M."/>
            <person name="Ruby J.G."/>
            <person name="Reiff S.B."/>
            <person name="Swart E.C."/>
            <person name="Gosai S."/>
            <person name="Prabakaran S."/>
            <person name="Witkowska E."/>
            <person name="Larue G.E."/>
            <person name="Fisher S."/>
            <person name="Freeman R.M."/>
            <person name="Gunawardena J."/>
            <person name="Chu W."/>
            <person name="Stover N.A."/>
            <person name="Gregory B.D."/>
            <person name="Nowacki M."/>
            <person name="Derisi J."/>
            <person name="Roy S.W."/>
            <person name="Marshall W.F."/>
            <person name="Sood P."/>
        </authorList>
    </citation>
    <scope>NUCLEOTIDE SEQUENCE [LARGE SCALE GENOMIC DNA]</scope>
    <source>
        <strain evidence="7">WM001</strain>
    </source>
</reference>
<dbReference type="SUPFAM" id="SSF52922">
    <property type="entry name" value="TK C-terminal domain-like"/>
    <property type="match status" value="1"/>
</dbReference>
<dbReference type="Pfam" id="PF02780">
    <property type="entry name" value="Transketolase_C"/>
    <property type="match status" value="1"/>
</dbReference>
<dbReference type="EMBL" id="MPUH01000347">
    <property type="protein sequence ID" value="OMJ82248.1"/>
    <property type="molecule type" value="Genomic_DNA"/>
</dbReference>
<protein>
    <recommendedName>
        <fullName evidence="5">Pyruvate dehydrogenase E1 component subunit beta</fullName>
        <ecNumber evidence="5">1.2.4.1</ecNumber>
    </recommendedName>
</protein>
<comment type="catalytic activity">
    <reaction evidence="5">
        <text>N(6)-[(R)-lipoyl]-L-lysyl-[protein] + pyruvate + H(+) = N(6)-[(R)-S(8)-acetyldihydrolipoyl]-L-lysyl-[protein] + CO2</text>
        <dbReference type="Rhea" id="RHEA:19189"/>
        <dbReference type="Rhea" id="RHEA-COMP:10474"/>
        <dbReference type="Rhea" id="RHEA-COMP:10478"/>
        <dbReference type="ChEBI" id="CHEBI:15361"/>
        <dbReference type="ChEBI" id="CHEBI:15378"/>
        <dbReference type="ChEBI" id="CHEBI:16526"/>
        <dbReference type="ChEBI" id="CHEBI:83099"/>
        <dbReference type="ChEBI" id="CHEBI:83111"/>
        <dbReference type="EC" id="1.2.4.1"/>
    </reaction>
</comment>
<keyword evidence="3 5" id="KW-0786">Thiamine pyrophosphate</keyword>
<dbReference type="GO" id="GO:0006086">
    <property type="term" value="P:pyruvate decarboxylation to acetyl-CoA"/>
    <property type="evidence" value="ECO:0007669"/>
    <property type="project" value="InterPro"/>
</dbReference>
<evidence type="ECO:0000256" key="2">
    <source>
        <dbReference type="ARBA" id="ARBA00023002"/>
    </source>
</evidence>
<dbReference type="GO" id="GO:0004739">
    <property type="term" value="F:pyruvate dehydrogenase (acetyl-transferring) activity"/>
    <property type="evidence" value="ECO:0007669"/>
    <property type="project" value="UniProtKB-UniRule"/>
</dbReference>
<dbReference type="InterPro" id="IPR033248">
    <property type="entry name" value="Transketolase_C"/>
</dbReference>
<dbReference type="PANTHER" id="PTHR11624:SF96">
    <property type="entry name" value="PYRUVATE DEHYDROGENASE E1 COMPONENT SUBUNIT BETA, MITOCHONDRIAL"/>
    <property type="match status" value="1"/>
</dbReference>